<dbReference type="EMBL" id="JAAAID010002659">
    <property type="protein sequence ID" value="KAG0005806.1"/>
    <property type="molecule type" value="Genomic_DNA"/>
</dbReference>
<reference evidence="2" key="1">
    <citation type="journal article" date="2020" name="Fungal Divers.">
        <title>Resolving the Mortierellaceae phylogeny through synthesis of multi-gene phylogenetics and phylogenomics.</title>
        <authorList>
            <person name="Vandepol N."/>
            <person name="Liber J."/>
            <person name="Desiro A."/>
            <person name="Na H."/>
            <person name="Kennedy M."/>
            <person name="Barry K."/>
            <person name="Grigoriev I.V."/>
            <person name="Miller A.N."/>
            <person name="O'Donnell K."/>
            <person name="Stajich J.E."/>
            <person name="Bonito G."/>
        </authorList>
    </citation>
    <scope>NUCLEOTIDE SEQUENCE</scope>
    <source>
        <strain evidence="2">NRRL 2769</strain>
    </source>
</reference>
<comment type="caution">
    <text evidence="2">The sequence shown here is derived from an EMBL/GenBank/DDBJ whole genome shotgun (WGS) entry which is preliminary data.</text>
</comment>
<protein>
    <recommendedName>
        <fullName evidence="1">Arm-like repeat domain-containing protein</fullName>
    </recommendedName>
</protein>
<keyword evidence="3" id="KW-1185">Reference proteome</keyword>
<dbReference type="AlphaFoldDB" id="A0A9P6MJW6"/>
<gene>
    <name evidence="2" type="ORF">BGZ80_005384</name>
</gene>
<evidence type="ECO:0000313" key="3">
    <source>
        <dbReference type="Proteomes" id="UP000703661"/>
    </source>
</evidence>
<dbReference type="Proteomes" id="UP000703661">
    <property type="component" value="Unassembled WGS sequence"/>
</dbReference>
<dbReference type="Pfam" id="PF23948">
    <property type="entry name" value="ARM_5"/>
    <property type="match status" value="1"/>
</dbReference>
<evidence type="ECO:0000313" key="2">
    <source>
        <dbReference type="EMBL" id="KAG0005806.1"/>
    </source>
</evidence>
<dbReference type="SUPFAM" id="SSF48371">
    <property type="entry name" value="ARM repeat"/>
    <property type="match status" value="1"/>
</dbReference>
<feature type="domain" description="Arm-like repeat" evidence="1">
    <location>
        <begin position="174"/>
        <end position="429"/>
    </location>
</feature>
<sequence length="593" mass="65487">MLRNFFPSPTSDLSLEDALELANKYLSNARKEGDSAKALEHTNNVKSLLKHAEHILASKKDKDPTLSEGIANAYHEHAQLLDGLGHHDKAKKSHSKAVKWRYVDMASQHTAASQSLGKSGTETAALSFTPNASTAMYQVIASDATQLNHQDHIPHPNPVEINNGKPTPNKDVVAFIREELEKPSVVSEVVSLAAILGQDDFRKLLQTFVDGISQSVLLDVHLLNGLARLVGNAPQGYIDADDLVKILELLNARLKDTHKQPIQHTYQLAQTISQVLDSMVDSQVEGLSRDQLHKPLSDYLKGLQQNPDPYLVYQAVYAYQTLQYIPDDETILQSMMRRAGKVVRGISGVISAVKALDVMGFIEGLQSVQQGLAGAEKAIGLVSDVYSNAMTLNENGQELMTSLKESFNFKRESSWYPALRGLDRLVQEAGNTIWDLKIRKCAVNFLIHLYKDDASKGQQINVKQRILCILNKLSESSKDIIDDSVQELLQEVQANSSTDKGILYHEYGNDNSALHRIMAAPPPTESPLLDCVQNKPDVETPLRQLKLERLKDRGGDVYISSRAKATPRAKDDFDLTDKVTSFLPATGSALGSR</sequence>
<dbReference type="InterPro" id="IPR056251">
    <property type="entry name" value="Arm_rpt_dom"/>
</dbReference>
<evidence type="ECO:0000259" key="1">
    <source>
        <dbReference type="Pfam" id="PF23948"/>
    </source>
</evidence>
<organism evidence="2 3">
    <name type="scientific">Entomortierella chlamydospora</name>
    <dbReference type="NCBI Taxonomy" id="101097"/>
    <lineage>
        <taxon>Eukaryota</taxon>
        <taxon>Fungi</taxon>
        <taxon>Fungi incertae sedis</taxon>
        <taxon>Mucoromycota</taxon>
        <taxon>Mortierellomycotina</taxon>
        <taxon>Mortierellomycetes</taxon>
        <taxon>Mortierellales</taxon>
        <taxon>Mortierellaceae</taxon>
        <taxon>Entomortierella</taxon>
    </lineage>
</organism>
<accession>A0A9P6MJW6</accession>
<proteinExistence type="predicted"/>
<name>A0A9P6MJW6_9FUNG</name>
<dbReference type="InterPro" id="IPR016024">
    <property type="entry name" value="ARM-type_fold"/>
</dbReference>